<keyword evidence="3" id="KW-1185">Reference proteome</keyword>
<reference evidence="3" key="1">
    <citation type="journal article" date="2019" name="Int. J. Syst. Evol. Microbiol.">
        <title>The Global Catalogue of Microorganisms (GCM) 10K type strain sequencing project: providing services to taxonomists for standard genome sequencing and annotation.</title>
        <authorList>
            <consortium name="The Broad Institute Genomics Platform"/>
            <consortium name="The Broad Institute Genome Sequencing Center for Infectious Disease"/>
            <person name="Wu L."/>
            <person name="Ma J."/>
        </authorList>
    </citation>
    <scope>NUCLEOTIDE SEQUENCE [LARGE SCALE GENOMIC DNA]</scope>
    <source>
        <strain evidence="3">JCM 17657</strain>
    </source>
</reference>
<feature type="region of interest" description="Disordered" evidence="1">
    <location>
        <begin position="1"/>
        <end position="49"/>
    </location>
</feature>
<protein>
    <submittedName>
        <fullName evidence="2">Uncharacterized protein</fullName>
    </submittedName>
</protein>
<proteinExistence type="predicted"/>
<organism evidence="2 3">
    <name type="scientific">Streptomyces hyderabadensis</name>
    <dbReference type="NCBI Taxonomy" id="598549"/>
    <lineage>
        <taxon>Bacteria</taxon>
        <taxon>Bacillati</taxon>
        <taxon>Actinomycetota</taxon>
        <taxon>Actinomycetes</taxon>
        <taxon>Kitasatosporales</taxon>
        <taxon>Streptomycetaceae</taxon>
        <taxon>Streptomyces</taxon>
    </lineage>
</organism>
<gene>
    <name evidence="2" type="ORF">GCM10023257_57150</name>
</gene>
<evidence type="ECO:0000313" key="2">
    <source>
        <dbReference type="EMBL" id="GAA5004402.1"/>
    </source>
</evidence>
<dbReference type="EMBL" id="BAABIV010000028">
    <property type="protein sequence ID" value="GAA5004402.1"/>
    <property type="molecule type" value="Genomic_DNA"/>
</dbReference>
<name>A0ABP9IQN1_9ACTN</name>
<feature type="compositionally biased region" description="Acidic residues" evidence="1">
    <location>
        <begin position="1"/>
        <end position="11"/>
    </location>
</feature>
<evidence type="ECO:0000313" key="3">
    <source>
        <dbReference type="Proteomes" id="UP001500610"/>
    </source>
</evidence>
<sequence length="59" mass="5836">MQDGVAEEAEGTDAPVGARDGALSHGGQSKVPVSPGGARPPPEPVAGAAIRECEWISIG</sequence>
<evidence type="ECO:0000256" key="1">
    <source>
        <dbReference type="SAM" id="MobiDB-lite"/>
    </source>
</evidence>
<dbReference type="Proteomes" id="UP001500610">
    <property type="component" value="Unassembled WGS sequence"/>
</dbReference>
<accession>A0ABP9IQN1</accession>
<comment type="caution">
    <text evidence="2">The sequence shown here is derived from an EMBL/GenBank/DDBJ whole genome shotgun (WGS) entry which is preliminary data.</text>
</comment>